<feature type="coiled-coil region" evidence="1">
    <location>
        <begin position="661"/>
        <end position="726"/>
    </location>
</feature>
<dbReference type="InterPro" id="IPR027417">
    <property type="entry name" value="P-loop_NTPase"/>
</dbReference>
<reference evidence="4" key="1">
    <citation type="submission" date="2024-06" db="EMBL/GenBank/DDBJ databases">
        <title>Draft Genome Sequence of Deinococcus sonorensis Type Strain KR-87, a Biofilm Producing Representative of the Genus Deinococcus.</title>
        <authorList>
            <person name="Boren L.S."/>
            <person name="Grosso R.A."/>
            <person name="Hugenberg-Cox A.N."/>
            <person name="Hill J.T.E."/>
            <person name="Albert C.M."/>
            <person name="Tuohy J.M."/>
        </authorList>
    </citation>
    <scope>NUCLEOTIDE SEQUENCE</scope>
    <source>
        <strain evidence="4">KR-87</strain>
    </source>
</reference>
<name>A0AAU7UBI7_9DEIO</name>
<organism evidence="4">
    <name type="scientific">Deinococcus sonorensis KR-87</name>
    <dbReference type="NCBI Taxonomy" id="694439"/>
    <lineage>
        <taxon>Bacteria</taxon>
        <taxon>Thermotogati</taxon>
        <taxon>Deinococcota</taxon>
        <taxon>Deinococci</taxon>
        <taxon>Deinococcales</taxon>
        <taxon>Deinococcaceae</taxon>
        <taxon>Deinococcus</taxon>
    </lineage>
</organism>
<evidence type="ECO:0000313" key="4">
    <source>
        <dbReference type="EMBL" id="XBV85331.1"/>
    </source>
</evidence>
<sequence length="914" mass="99857">MRPLALSVQGFMPFRAPQHLSFDGLDLFAIVGPTGSGKSALLDAMTFALYGRTPRLGGSGMEALISQGASGCAVELEFEVRGQRYRVARSRGRKSSGNQVKFEQWLAPEGRWQNLSTDSKVAQTDARIEEAVGLDYTAFTRAVLLPQGEFSSFLKGKNADRQKLLGELMNMSEVADMAKFARDRTRQLDLELKGAQTRLEREYGDISPEVLAGWQADQVAAHTRIETLDEQRGQLTLSVQRLREVQQSWSTIQRLQAGVQRLEQQAGAVREGAERAAAARRVAGVLPLLDVATRAEQAAARAAGELRRQQADAAEARRTVEAATARLTTAETQAAGIPALRQRSEQLREGEALAQRLRRAGGRPDAQHAQPLPWDEEQHAEAHAAAERQKRNSLERVQLDAARSAHERRAADLATEELTQRRELAELERLKGEGVRLKQDADATKARLTEAEAHAGVQAFRHLLHLGEPCPLCEQGVQHLPSTPAPDLSPLRDQLARQEQTLETLRERCKQLMAETRVRARTLAEGQQQLQEERQHLQAREQDLQLAEASVTGQPAELAARLLAGLAGLVRQAGPDPAAALRRCQEQIEQLGQAVEAARVALARASSTLSGAEARLEAAQVVASDRQQEGEAARHAAQSGLTELRLSEAEARAAALPEAQIAAFEEAVQQHQQERVRLEAELREQQRKLGGQDHDPAALGAAERKLAATETELNAAREHAGRLAEQLRSGRERLARKGELEAEAQRTSSQLDTWKTLSGSLAVGEFQQYLLQEVESRLLSGAGQLLYDISDQRYRLGLQDGDYVVQDLWNAGEARAVRTLSGGETFLASLSLAIALSDYLAGNQVLGALFLDEGFGTLDPQALEAVAGALENLRTSGRMVGVITHIESLSERLPVHLLVSKSTLSGSTVQRLDT</sequence>
<dbReference type="RefSeq" id="WP_350243368.1">
    <property type="nucleotide sequence ID" value="NZ_CP158299.1"/>
</dbReference>
<protein>
    <submittedName>
        <fullName evidence="4">SMC family ATPase</fullName>
    </submittedName>
</protein>
<feature type="domain" description="Rad50/SbcC-type AAA" evidence="3">
    <location>
        <begin position="6"/>
        <end position="179"/>
    </location>
</feature>
<dbReference type="PANTHER" id="PTHR32114">
    <property type="entry name" value="ABC TRANSPORTER ABCH.3"/>
    <property type="match status" value="1"/>
</dbReference>
<dbReference type="GO" id="GO:0016887">
    <property type="term" value="F:ATP hydrolysis activity"/>
    <property type="evidence" value="ECO:0007669"/>
    <property type="project" value="InterPro"/>
</dbReference>
<dbReference type="KEGG" id="dsc:ABOD76_18125"/>
<feature type="coiled-coil region" evidence="1">
    <location>
        <begin position="292"/>
        <end position="333"/>
    </location>
</feature>
<keyword evidence="1" id="KW-0175">Coiled coil</keyword>
<dbReference type="GO" id="GO:0006302">
    <property type="term" value="P:double-strand break repair"/>
    <property type="evidence" value="ECO:0007669"/>
    <property type="project" value="InterPro"/>
</dbReference>
<dbReference type="Pfam" id="PF13476">
    <property type="entry name" value="AAA_23"/>
    <property type="match status" value="1"/>
</dbReference>
<dbReference type="AlphaFoldDB" id="A0AAU7UBI7"/>
<accession>A0AAU7UBI7</accession>
<evidence type="ECO:0000256" key="2">
    <source>
        <dbReference type="SAM" id="MobiDB-lite"/>
    </source>
</evidence>
<proteinExistence type="predicted"/>
<dbReference type="InterPro" id="IPR038729">
    <property type="entry name" value="Rad50/SbcC_AAA"/>
</dbReference>
<feature type="compositionally biased region" description="Basic and acidic residues" evidence="2">
    <location>
        <begin position="376"/>
        <end position="394"/>
    </location>
</feature>
<feature type="region of interest" description="Disordered" evidence="2">
    <location>
        <begin position="358"/>
        <end position="394"/>
    </location>
</feature>
<evidence type="ECO:0000256" key="1">
    <source>
        <dbReference type="SAM" id="Coils"/>
    </source>
</evidence>
<evidence type="ECO:0000259" key="3">
    <source>
        <dbReference type="Pfam" id="PF13476"/>
    </source>
</evidence>
<dbReference type="Gene3D" id="3.40.50.300">
    <property type="entry name" value="P-loop containing nucleotide triphosphate hydrolases"/>
    <property type="match status" value="2"/>
</dbReference>
<feature type="coiled-coil region" evidence="1">
    <location>
        <begin position="488"/>
        <end position="550"/>
    </location>
</feature>
<dbReference type="Pfam" id="PF13558">
    <property type="entry name" value="SbcC_Walker_B"/>
    <property type="match status" value="1"/>
</dbReference>
<dbReference type="PANTHER" id="PTHR32114:SF2">
    <property type="entry name" value="ABC TRANSPORTER ABCH.3"/>
    <property type="match status" value="1"/>
</dbReference>
<gene>
    <name evidence="4" type="ORF">ABOD76_18125</name>
</gene>
<dbReference type="SUPFAM" id="SSF52540">
    <property type="entry name" value="P-loop containing nucleoside triphosphate hydrolases"/>
    <property type="match status" value="1"/>
</dbReference>
<dbReference type="EMBL" id="CP158299">
    <property type="protein sequence ID" value="XBV85331.1"/>
    <property type="molecule type" value="Genomic_DNA"/>
</dbReference>